<comment type="caution">
    <text evidence="1">The sequence shown here is derived from an EMBL/GenBank/DDBJ whole genome shotgun (WGS) entry which is preliminary data.</text>
</comment>
<proteinExistence type="predicted"/>
<dbReference type="Gene3D" id="1.25.40.10">
    <property type="entry name" value="Tetratricopeptide repeat domain"/>
    <property type="match status" value="1"/>
</dbReference>
<gene>
    <name evidence="1" type="ORF">B1P95_00220</name>
</gene>
<sequence>MKVGKMMFGFFKKKEKEPKKVLAKEEKALSPEATEKIQSEITQLKQEISTTQDKHKLAKLYEQVGLKFSELYVNDQAIQYLEKSLENKQTIGDGYKKLMSLYNQKRADAARAGDDQGIDYYMGKMDEMRQIAKQVTIKGNK</sequence>
<protein>
    <submittedName>
        <fullName evidence="1">Uncharacterized protein</fullName>
    </submittedName>
</protein>
<organism evidence="1 2">
    <name type="scientific">Enterococcus faecium</name>
    <name type="common">Streptococcus faecium</name>
    <dbReference type="NCBI Taxonomy" id="1352"/>
    <lineage>
        <taxon>Bacteria</taxon>
        <taxon>Bacillati</taxon>
        <taxon>Bacillota</taxon>
        <taxon>Bacilli</taxon>
        <taxon>Lactobacillales</taxon>
        <taxon>Enterococcaceae</taxon>
        <taxon>Enterococcus</taxon>
    </lineage>
</organism>
<accession>A0A1S8IP82</accession>
<reference evidence="1 2" key="1">
    <citation type="submission" date="2017-02" db="EMBL/GenBank/DDBJ databases">
        <title>Clonality and virulence of isolates of VRE in Hematopoietic Stem Cell Transplanted (HSCT) patients.</title>
        <authorList>
            <person name="Marchi A.P."/>
            <person name="Martins R.C."/>
            <person name="Marie S.K."/>
            <person name="Levin A.S."/>
            <person name="Costa S.F."/>
        </authorList>
    </citation>
    <scope>NUCLEOTIDE SEQUENCE [LARGE SCALE GENOMIC DNA]</scope>
    <source>
        <strain evidence="1 2">LIM1759</strain>
    </source>
</reference>
<dbReference type="AlphaFoldDB" id="A0A1S8IP82"/>
<evidence type="ECO:0000313" key="2">
    <source>
        <dbReference type="Proteomes" id="UP000191171"/>
    </source>
</evidence>
<dbReference type="Proteomes" id="UP000191171">
    <property type="component" value="Unassembled WGS sequence"/>
</dbReference>
<name>A0A1S8IP82_ENTFC</name>
<evidence type="ECO:0000313" key="1">
    <source>
        <dbReference type="EMBL" id="OOL84159.1"/>
    </source>
</evidence>
<dbReference type="InterPro" id="IPR011990">
    <property type="entry name" value="TPR-like_helical_dom_sf"/>
</dbReference>
<dbReference type="EMBL" id="MVGJ01000001">
    <property type="protein sequence ID" value="OOL84159.1"/>
    <property type="molecule type" value="Genomic_DNA"/>
</dbReference>